<sequence length="368" mass="43500">MIRRKFESFGILNGINTISRVGYMLRLEVNISQDTSNHSYISSEPHDDEARLDLCALEQQLRGEESLDNTTNRNKRVRRYYIFSCWQYLSMPVRVWLLFSLIGFVTAITYYYNEKYHEHTFRDLAHKKIVNGNILYTKDVKNFSFLENTMNMLHDQNYWMMVSKDAVSYIHMRDGKPEWQKLFFIGGQRSLIEQMQCIVEHLNDAVVDFATVTKPVRGMDYIRSYIYSPCESKKGGEGLGELFIRYTQFPDKAGIMIQNVSFINMDQKTVFKFKKVSEYHADFTKMSYVEYNRTKKVKHVKIKSIMFSELNQRLLQSNPLYARVLEELTTDDKYILTLDNEHKINADSTFQGMLYFDNIYNESVWGLD</sequence>
<dbReference type="AlphaFoldDB" id="A0AAU6UBX2"/>
<gene>
    <name evidence="2" type="ORF">MRM75_06270</name>
</gene>
<keyword evidence="1" id="KW-0812">Transmembrane</keyword>
<protein>
    <submittedName>
        <fullName evidence="2">Uncharacterized protein</fullName>
    </submittedName>
</protein>
<evidence type="ECO:0000256" key="1">
    <source>
        <dbReference type="SAM" id="Phobius"/>
    </source>
</evidence>
<keyword evidence="1" id="KW-1133">Transmembrane helix</keyword>
<dbReference type="EMBL" id="CP095353">
    <property type="protein sequence ID" value="XAG70578.1"/>
    <property type="molecule type" value="Genomic_DNA"/>
</dbReference>
<accession>A0AAU6UBX2</accession>
<keyword evidence="1" id="KW-0472">Membrane</keyword>
<reference evidence="2" key="1">
    <citation type="submission" date="2022-03" db="EMBL/GenBank/DDBJ databases">
        <title>Sea Food Isolates.</title>
        <authorList>
            <person name="Li c."/>
        </authorList>
    </citation>
    <scope>NUCLEOTIDE SEQUENCE</scope>
    <source>
        <strain evidence="2">19CA06SA08-2</strain>
    </source>
</reference>
<evidence type="ECO:0000313" key="2">
    <source>
        <dbReference type="EMBL" id="XAG70578.1"/>
    </source>
</evidence>
<organism evidence="2">
    <name type="scientific">bacterium 19CA06SA08-2</name>
    <dbReference type="NCBI Taxonomy" id="2920658"/>
    <lineage>
        <taxon>Bacteria</taxon>
    </lineage>
</organism>
<proteinExistence type="predicted"/>
<name>A0AAU6UBX2_UNCXX</name>
<feature type="transmembrane region" description="Helical" evidence="1">
    <location>
        <begin position="95"/>
        <end position="112"/>
    </location>
</feature>